<evidence type="ECO:0000313" key="6">
    <source>
        <dbReference type="EMBL" id="KAE8255158.1"/>
    </source>
</evidence>
<dbReference type="InterPro" id="IPR013083">
    <property type="entry name" value="Znf_RING/FYVE/PHD"/>
</dbReference>
<sequence>MGCSICFEGFGGDDDPAHRPVSLVPCGHILHQGCILAMLASGAARPATRDDVVEHRRAVEQRHKHQPHLERVKAATTREGGRQQQQLPQLQPRMGEIGGEQAEAGTSRSRLTLAHMSDLGMGSELRIHTTAGIIPEMTAVVICPLCKTVCPIHHMLDLWPSEHDDLEWFKAFVKRQGSGPFGTYYKSDNILKFQELFQDLAEFRQYLTAYVMYTENVELRLQKHAGAQVLQMIERHVPEETIRDQLKFALDALFTAAVRFSSAAQEHRERVSALAKREAELEQLGKILNEKDGKLARLSTQFARDQALVDSMKTRLAHDKIETMTKLSAATQKSLELEQSEKDARHREMQAKLNFAQGLAQRDEQCKALVEAAEARALKAEQLREEAEAEAKGAKARQEDLGVKLRLMARENEPRKKEREERKKIEKENKILLEKIDALKHKYRRKSVLEPKRGSSPILLGDGQTSVASSSRAGLDFPAAPLADLGSSRGVAPRAGMLSRPSTVTTNGWTIVGCSAAKSASSTTSATQDYRRKGGVSGVGASKSGGPSNSDAGAMLPPILLPVHNESSQSRSRTTGKADTSSGIGSFFHPRSSTPDGEPSRLFSAVNARQNPDPALNSGEPGLPLRFGIEHPSMRRSSRSVSPVKVNGLVRSSVLGSSSSTNIDSKVHMKVLGKGKGRQRDEFAPGTARISTMGGLKLESMLDSYTREPIMASSSAASSDPPDDDEADQRKFLAARALERQRSNLPSSTSATSISSAAAKRAAAVMVAVARDAMKTSTSRKRRSRPDDTVDSSLDVSGENYDQEMDDRCFPMPGMLASGGASLKRSRQG</sequence>
<dbReference type="Proteomes" id="UP000077521">
    <property type="component" value="Unassembled WGS sequence"/>
</dbReference>
<dbReference type="Pfam" id="PF13445">
    <property type="entry name" value="zf-RING_UBOX"/>
    <property type="match status" value="1"/>
</dbReference>
<evidence type="ECO:0000256" key="4">
    <source>
        <dbReference type="SAM" id="Coils"/>
    </source>
</evidence>
<gene>
    <name evidence="6" type="ORF">A4X13_0g3145</name>
</gene>
<evidence type="ECO:0000256" key="1">
    <source>
        <dbReference type="ARBA" id="ARBA00022723"/>
    </source>
</evidence>
<evidence type="ECO:0000256" key="5">
    <source>
        <dbReference type="SAM" id="MobiDB-lite"/>
    </source>
</evidence>
<organism evidence="6 7">
    <name type="scientific">Tilletia indica</name>
    <dbReference type="NCBI Taxonomy" id="43049"/>
    <lineage>
        <taxon>Eukaryota</taxon>
        <taxon>Fungi</taxon>
        <taxon>Dikarya</taxon>
        <taxon>Basidiomycota</taxon>
        <taxon>Ustilaginomycotina</taxon>
        <taxon>Exobasidiomycetes</taxon>
        <taxon>Tilletiales</taxon>
        <taxon>Tilletiaceae</taxon>
        <taxon>Tilletia</taxon>
    </lineage>
</organism>
<dbReference type="GO" id="GO:0008270">
    <property type="term" value="F:zinc ion binding"/>
    <property type="evidence" value="ECO:0007669"/>
    <property type="project" value="UniProtKB-KW"/>
</dbReference>
<comment type="caution">
    <text evidence="6">The sequence shown here is derived from an EMBL/GenBank/DDBJ whole genome shotgun (WGS) entry which is preliminary data.</text>
</comment>
<keyword evidence="7" id="KW-1185">Reference proteome</keyword>
<dbReference type="AlphaFoldDB" id="A0A177TNB6"/>
<dbReference type="SMART" id="SM00184">
    <property type="entry name" value="RING"/>
    <property type="match status" value="1"/>
</dbReference>
<reference evidence="6" key="1">
    <citation type="submission" date="2016-04" db="EMBL/GenBank/DDBJ databases">
        <authorList>
            <person name="Nguyen H.D."/>
            <person name="Samba Siva P."/>
            <person name="Cullis J."/>
            <person name="Levesque C.A."/>
            <person name="Hambleton S."/>
        </authorList>
    </citation>
    <scope>NUCLEOTIDE SEQUENCE</scope>
    <source>
        <strain evidence="6">DAOMC 236416</strain>
    </source>
</reference>
<feature type="compositionally biased region" description="Basic and acidic residues" evidence="5">
    <location>
        <begin position="57"/>
        <end position="73"/>
    </location>
</feature>
<accession>A0A177TNB6</accession>
<keyword evidence="4" id="KW-0175">Coiled coil</keyword>
<dbReference type="SUPFAM" id="SSF57850">
    <property type="entry name" value="RING/U-box"/>
    <property type="match status" value="1"/>
</dbReference>
<keyword evidence="2" id="KW-0863">Zinc-finger</keyword>
<protein>
    <submittedName>
        <fullName evidence="6">Uncharacterized protein</fullName>
    </submittedName>
</protein>
<feature type="region of interest" description="Disordered" evidence="5">
    <location>
        <begin position="772"/>
        <end position="829"/>
    </location>
</feature>
<proteinExistence type="predicted"/>
<feature type="compositionally biased region" description="Low complexity" evidence="5">
    <location>
        <begin position="517"/>
        <end position="527"/>
    </location>
</feature>
<dbReference type="EMBL" id="LWDF02000168">
    <property type="protein sequence ID" value="KAE8255158.1"/>
    <property type="molecule type" value="Genomic_DNA"/>
</dbReference>
<reference evidence="6" key="2">
    <citation type="journal article" date="2019" name="IMA Fungus">
        <title>Genome sequencing and comparison of five Tilletia species to identify candidate genes for the detection of regulated species infecting wheat.</title>
        <authorList>
            <person name="Nguyen H.D.T."/>
            <person name="Sultana T."/>
            <person name="Kesanakurti P."/>
            <person name="Hambleton S."/>
        </authorList>
    </citation>
    <scope>NUCLEOTIDE SEQUENCE</scope>
    <source>
        <strain evidence="6">DAOMC 236416</strain>
    </source>
</reference>
<feature type="compositionally biased region" description="Polar residues" evidence="5">
    <location>
        <begin position="565"/>
        <end position="584"/>
    </location>
</feature>
<evidence type="ECO:0000256" key="2">
    <source>
        <dbReference type="ARBA" id="ARBA00022771"/>
    </source>
</evidence>
<dbReference type="CDD" id="cd16448">
    <property type="entry name" value="RING-H2"/>
    <property type="match status" value="1"/>
</dbReference>
<dbReference type="InterPro" id="IPR001841">
    <property type="entry name" value="Znf_RING"/>
</dbReference>
<evidence type="ECO:0000256" key="3">
    <source>
        <dbReference type="ARBA" id="ARBA00022833"/>
    </source>
</evidence>
<feature type="compositionally biased region" description="Low complexity" evidence="5">
    <location>
        <begin position="82"/>
        <end position="93"/>
    </location>
</feature>
<dbReference type="Gene3D" id="3.30.40.10">
    <property type="entry name" value="Zinc/RING finger domain, C3HC4 (zinc finger)"/>
    <property type="match status" value="1"/>
</dbReference>
<feature type="region of interest" description="Disordered" evidence="5">
    <location>
        <begin position="57"/>
        <end position="94"/>
    </location>
</feature>
<dbReference type="InterPro" id="IPR027370">
    <property type="entry name" value="Znf-RING_euk"/>
</dbReference>
<feature type="region of interest" description="Disordered" evidence="5">
    <location>
        <begin position="517"/>
        <end position="599"/>
    </location>
</feature>
<evidence type="ECO:0000313" key="7">
    <source>
        <dbReference type="Proteomes" id="UP000077521"/>
    </source>
</evidence>
<keyword evidence="1" id="KW-0479">Metal-binding</keyword>
<feature type="coiled-coil region" evidence="4">
    <location>
        <begin position="370"/>
        <end position="442"/>
    </location>
</feature>
<keyword evidence="3" id="KW-0862">Zinc</keyword>
<name>A0A177TNB6_9BASI</name>